<evidence type="ECO:0000256" key="1">
    <source>
        <dbReference type="ARBA" id="ARBA00022441"/>
    </source>
</evidence>
<feature type="region of interest" description="Disordered" evidence="3">
    <location>
        <begin position="280"/>
        <end position="313"/>
    </location>
</feature>
<dbReference type="SMART" id="SM00225">
    <property type="entry name" value="BTB"/>
    <property type="match status" value="1"/>
</dbReference>
<accession>A0A1X6NRW1</accession>
<organism evidence="5 6">
    <name type="scientific">Porphyra umbilicalis</name>
    <name type="common">Purple laver</name>
    <name type="synonym">Red alga</name>
    <dbReference type="NCBI Taxonomy" id="2786"/>
    <lineage>
        <taxon>Eukaryota</taxon>
        <taxon>Rhodophyta</taxon>
        <taxon>Bangiophyceae</taxon>
        <taxon>Bangiales</taxon>
        <taxon>Bangiaceae</taxon>
        <taxon>Porphyra</taxon>
    </lineage>
</organism>
<feature type="compositionally biased region" description="Basic and acidic residues" evidence="3">
    <location>
        <begin position="293"/>
        <end position="306"/>
    </location>
</feature>
<reference evidence="5 6" key="1">
    <citation type="submission" date="2017-03" db="EMBL/GenBank/DDBJ databases">
        <title>WGS assembly of Porphyra umbilicalis.</title>
        <authorList>
            <person name="Brawley S.H."/>
            <person name="Blouin N.A."/>
            <person name="Ficko-Blean E."/>
            <person name="Wheeler G.L."/>
            <person name="Lohr M."/>
            <person name="Goodson H.V."/>
            <person name="Jenkins J.W."/>
            <person name="Blaby-Haas C.E."/>
            <person name="Helliwell K.E."/>
            <person name="Chan C."/>
            <person name="Marriage T."/>
            <person name="Bhattacharya D."/>
            <person name="Klein A.S."/>
            <person name="Badis Y."/>
            <person name="Brodie J."/>
            <person name="Cao Y."/>
            <person name="Collen J."/>
            <person name="Dittami S.M."/>
            <person name="Gachon C.M."/>
            <person name="Green B.R."/>
            <person name="Karpowicz S."/>
            <person name="Kim J.W."/>
            <person name="Kudahl U."/>
            <person name="Lin S."/>
            <person name="Michel G."/>
            <person name="Mittag M."/>
            <person name="Olson B.J."/>
            <person name="Pangilinan J."/>
            <person name="Peng Y."/>
            <person name="Qiu H."/>
            <person name="Shu S."/>
            <person name="Singer J.T."/>
            <person name="Smith A.G."/>
            <person name="Sprecher B.N."/>
            <person name="Wagner V."/>
            <person name="Wang W."/>
            <person name="Wang Z.-Y."/>
            <person name="Yan J."/>
            <person name="Yarish C."/>
            <person name="Zoeuner-Riek S."/>
            <person name="Zhuang Y."/>
            <person name="Zou Y."/>
            <person name="Lindquist E.A."/>
            <person name="Grimwood J."/>
            <person name="Barry K."/>
            <person name="Rokhsar D.S."/>
            <person name="Schmutz J."/>
            <person name="Stiller J.W."/>
            <person name="Grossman A.R."/>
            <person name="Prochnik S.E."/>
        </authorList>
    </citation>
    <scope>NUCLEOTIDE SEQUENCE [LARGE SCALE GENOMIC DNA]</scope>
    <source>
        <strain evidence="5">4086291</strain>
    </source>
</reference>
<dbReference type="PROSITE" id="PS50097">
    <property type="entry name" value="BTB"/>
    <property type="match status" value="1"/>
</dbReference>
<dbReference type="Gene3D" id="3.30.710.10">
    <property type="entry name" value="Potassium Channel Kv1.1, Chain A"/>
    <property type="match status" value="1"/>
</dbReference>
<keyword evidence="2" id="KW-0677">Repeat</keyword>
<evidence type="ECO:0000256" key="2">
    <source>
        <dbReference type="ARBA" id="ARBA00022737"/>
    </source>
</evidence>
<dbReference type="InterPro" id="IPR011705">
    <property type="entry name" value="BACK"/>
</dbReference>
<keyword evidence="6" id="KW-1185">Reference proteome</keyword>
<feature type="region of interest" description="Disordered" evidence="3">
    <location>
        <begin position="425"/>
        <end position="461"/>
    </location>
</feature>
<evidence type="ECO:0000313" key="5">
    <source>
        <dbReference type="EMBL" id="OSX71322.1"/>
    </source>
</evidence>
<dbReference type="EMBL" id="KV919146">
    <property type="protein sequence ID" value="OSX71322.1"/>
    <property type="molecule type" value="Genomic_DNA"/>
</dbReference>
<evidence type="ECO:0000259" key="4">
    <source>
        <dbReference type="PROSITE" id="PS50097"/>
    </source>
</evidence>
<dbReference type="PANTHER" id="PTHR24412">
    <property type="entry name" value="KELCH PROTEIN"/>
    <property type="match status" value="1"/>
</dbReference>
<gene>
    <name evidence="5" type="ORF">BU14_0556s0008</name>
</gene>
<dbReference type="OrthoDB" id="6425912at2759"/>
<evidence type="ECO:0000256" key="3">
    <source>
        <dbReference type="SAM" id="MobiDB-lite"/>
    </source>
</evidence>
<dbReference type="Gene3D" id="1.25.40.420">
    <property type="match status" value="1"/>
</dbReference>
<dbReference type="AlphaFoldDB" id="A0A1X6NRW1"/>
<dbReference type="Pfam" id="PF07707">
    <property type="entry name" value="BACK"/>
    <property type="match status" value="1"/>
</dbReference>
<dbReference type="PANTHER" id="PTHR24412:SF489">
    <property type="entry name" value="RING FINGER DOMAIN AND KELCH REPEAT-CONTAINING PROTEIN DDB_G0271372"/>
    <property type="match status" value="1"/>
</dbReference>
<dbReference type="Pfam" id="PF00651">
    <property type="entry name" value="BTB"/>
    <property type="match status" value="1"/>
</dbReference>
<keyword evidence="1" id="KW-0880">Kelch repeat</keyword>
<dbReference type="InterPro" id="IPR011333">
    <property type="entry name" value="SKP1/BTB/POZ_sf"/>
</dbReference>
<proteinExistence type="predicted"/>
<protein>
    <recommendedName>
        <fullName evidence="4">BTB domain-containing protein</fullName>
    </recommendedName>
</protein>
<name>A0A1X6NRW1_PORUM</name>
<feature type="domain" description="BTB" evidence="4">
    <location>
        <begin position="49"/>
        <end position="117"/>
    </location>
</feature>
<dbReference type="Proteomes" id="UP000218209">
    <property type="component" value="Unassembled WGS sequence"/>
</dbReference>
<dbReference type="InterPro" id="IPR000210">
    <property type="entry name" value="BTB/POZ_dom"/>
</dbReference>
<dbReference type="SUPFAM" id="SSF54695">
    <property type="entry name" value="POZ domain"/>
    <property type="match status" value="1"/>
</dbReference>
<evidence type="ECO:0000313" key="6">
    <source>
        <dbReference type="Proteomes" id="UP000218209"/>
    </source>
</evidence>
<sequence length="461" mass="48987">MQTPVRSCLLDIGGGCAPLGACAMGEDAHASLRVLLQAQKCLMGDAETADCVVVVQDVEFACHRCLLAGTSTFFRAMLFTSGMREQTQRRVVLEELSLPIWEVVHEYLYTRQVSDALFHGFHQRTAGEEDCLLSTMNAAERFDLPALMDAASAAMVHRMRTVDAAPRLANAWSRYACPPRGVVVEAALETLRQDFVVASGGHGLCGLPVECLTILLRADDLDVADEDTVLAIVLRVLGCAAHAPPVDAGWVAALLGCVRWGLVTPSLVLGLREGRRVAGAAPTPDGYPGVPRRGADALPRRRDAGAPRRARQPLFGRRPPAVRLRVAIHLVAAVDVGAPVAVGRSPPALAHWADWQVVADWACPPPRVLGALSVTLRVRSALGDYAAHVPSPPVAVTGAVVAYTLPHAWPNGEVPTDADCFFASPVGPAPSSRSRRRGRGKPSTPSPWGGGCARGARGGRR</sequence>